<feature type="compositionally biased region" description="Polar residues" evidence="1">
    <location>
        <begin position="545"/>
        <end position="554"/>
    </location>
</feature>
<organism evidence="2 3">
    <name type="scientific">Spodoptera exigua</name>
    <name type="common">Beet armyworm</name>
    <name type="synonym">Noctua fulgens</name>
    <dbReference type="NCBI Taxonomy" id="7107"/>
    <lineage>
        <taxon>Eukaryota</taxon>
        <taxon>Metazoa</taxon>
        <taxon>Ecdysozoa</taxon>
        <taxon>Arthropoda</taxon>
        <taxon>Hexapoda</taxon>
        <taxon>Insecta</taxon>
        <taxon>Pterygota</taxon>
        <taxon>Neoptera</taxon>
        <taxon>Endopterygota</taxon>
        <taxon>Lepidoptera</taxon>
        <taxon>Glossata</taxon>
        <taxon>Ditrysia</taxon>
        <taxon>Noctuoidea</taxon>
        <taxon>Noctuidae</taxon>
        <taxon>Amphipyrinae</taxon>
        <taxon>Spodoptera</taxon>
    </lineage>
</organism>
<name>A0A835L9A6_SPOEX</name>
<evidence type="ECO:0000256" key="1">
    <source>
        <dbReference type="SAM" id="MobiDB-lite"/>
    </source>
</evidence>
<feature type="region of interest" description="Disordered" evidence="1">
    <location>
        <begin position="540"/>
        <end position="561"/>
    </location>
</feature>
<protein>
    <submittedName>
        <fullName evidence="2">Uncharacterized protein</fullName>
    </submittedName>
</protein>
<keyword evidence="3" id="KW-1185">Reference proteome</keyword>
<sequence>MDSLNENYHLRKWYLQRDEVPTQRMMKKKMSPALAGIYFQSMNQKLKQIAGLEPSLKGGGNWYLPPEELLKGRAVLRPVQKRILAKLNHHSIEDIGEKLDKAHQKTIDNDKRKVITENDEKWRLTITDIYYQEWKDLSKEAKQKNTEQIIKAIESFACMYRQSIQRIESLCHEVVTADINTIKSNIQRAMTKKYNVTLKCEAISMTNEYDKKLMEEKAKLKAEFIENVENHRTDLGNQIHDIYVDKLTATENLKDYLKRLNLACQVYVALKEHEECLNDRIESEYKHQKVTKKMTNTIALQNAMIETKKQRENVRRDHVNNWRKKLFYMIKKFQLFVTYCLNTVPENAEFFINLEKLMLLQINLVLEKPSDKSIFEAEEKMCNIPLIQPKPFYVFCDKGYKAKVDHNLCPKLGGKASASSSLLSAVIVNKHCLYAACDNFDQFTYRIKEYLNGNREDDGAVQDDHVYENTVPLRKKSSHKLFEVKLESSIMQVLQQEINDLQELYLTKKPETCNFCKMPNCSCTLREGVSVVNSRLTKTKVKSTEPPNENNPSSVKDIKLSHEKEPKRENFLLHMESKNCACISKMCKVKPLPSYMTKTDYGPSLIPNYEICSRATLNNLVKKVRKGVPTRTAPALSKKKDASTQYNDEEFNSICACVADETDRWIKNANSTYIWDLEDLADLSQFLDVSGSSSQESRLFAQARAHEISKLRKYYLKEQKVPTQSVIRATMSDKLADVLFKSLSPKFKGLSGFDHPIKGAGNNWIICPKQNLDKSRAVLKPLDNKHFAKFNHTGIEEFGEQALIAHQTASKKERDKIVYEADIAWRNKIKKDINEYWKEKVKICERCNADRIRDVFHLFSDVYQKSFKKIEKVFHEAIKSDVETTLLREQMLIKKRYNKFYKIQLTRLTEEFENKINKEKARLKAEFINNVENSRTDMATKVHDLNADKHEVYESMRKFLECQKIACQLYVLLKEKEECLNEIKELKYKHNEHVQTLTEQTKLRDVEIRLAEQKEKKQAELNSMWIKKVRHVVDNFQKFITYSLHILPQQAEFFINIEKLMLFQLNEALENPSTENIFEPEKELFHTPLPQAKPFYLFCDKDYKAKIDQDVCLKHRPSDSMLPAVIINGRCLYAACGNFAQFTDEIKDYSFMKNVQNADVNDDIDYGHVEPVKYSETQQLFELKLQSSLMNMLQHELSGINNVPSRTDDISNSYSSFFEDSDILSCENEDDINEASIPSTSEKRVIPFSEIRHTEHERESKLKSYFEYESAQTRDCIRKPVVRIPPYMIGMSKYGTLELPNYERCSEATLKKMVKKARKVEKLPQGTPKAISKVKDAATQYFDEEFNYISQCLCQSKFDKENPVPI</sequence>
<dbReference type="EMBL" id="JACKWZ010000001">
    <property type="protein sequence ID" value="KAF9424973.1"/>
    <property type="molecule type" value="Genomic_DNA"/>
</dbReference>
<gene>
    <name evidence="2" type="ORF">HW555_000274</name>
</gene>
<evidence type="ECO:0000313" key="2">
    <source>
        <dbReference type="EMBL" id="KAF9424973.1"/>
    </source>
</evidence>
<comment type="caution">
    <text evidence="2">The sequence shown here is derived from an EMBL/GenBank/DDBJ whole genome shotgun (WGS) entry which is preliminary data.</text>
</comment>
<dbReference type="Proteomes" id="UP000648187">
    <property type="component" value="Unassembled WGS sequence"/>
</dbReference>
<proteinExistence type="predicted"/>
<evidence type="ECO:0000313" key="3">
    <source>
        <dbReference type="Proteomes" id="UP000648187"/>
    </source>
</evidence>
<reference evidence="2" key="1">
    <citation type="submission" date="2020-08" db="EMBL/GenBank/DDBJ databases">
        <title>Spodoptera exigua strain:BAW_Kor-Di-RS1 Genome sequencing and assembly.</title>
        <authorList>
            <person name="Kim J."/>
            <person name="Nam H.Y."/>
            <person name="Kwon M."/>
            <person name="Choi J.H."/>
            <person name="Cho S.R."/>
            <person name="Kim G.-H."/>
        </authorList>
    </citation>
    <scope>NUCLEOTIDE SEQUENCE</scope>
    <source>
        <strain evidence="2">BAW_Kor-Di-RS1</strain>
        <tissue evidence="2">Whole-body</tissue>
    </source>
</reference>
<accession>A0A835L9A6</accession>